<accession>A0ACB9SQB8</accession>
<gene>
    <name evidence="1" type="ORF">MML48_8g00007595</name>
</gene>
<sequence length="401" mass="45937">MVDIKFSDTLLGLFAIVKGKDLRPQMTVSKIKKRNFIGTHFSSFVAAGETLYECNRIDYFSKEEYSPDPNDSTLAIPYAVTRSVIFFATATFLLCGGYCCCILGHCVKHRGLYTFISGVVFIVTGLVMLFGLVMYISIFKAEIGGKLRPKSQLQPPAFTYKYGYSFLLYVCGFVSTQLAGISAIFLFIYKMQHDFRKKQLEDYRRGKIPRPQPSSINYVHVDYVFHSCRRHPEAYNRRHPDAYINSNSIHIQNIPTNYPPPAEKRYFFSKEPRQESPCSLHRNHSTSNSLKDLSNFYDLPPPPTISYQFEEHAQYNLDTLRHFPRDVTTNTVSTTADVTCDDFLTDRFDDYSPSIQHEHEFVTFDLDQALPLRAQSSASINSRNGNGNKKDNDPMRRTTPV</sequence>
<dbReference type="Proteomes" id="UP001056778">
    <property type="component" value="Chromosome 8"/>
</dbReference>
<comment type="caution">
    <text evidence="1">The sequence shown here is derived from an EMBL/GenBank/DDBJ whole genome shotgun (WGS) entry which is preliminary data.</text>
</comment>
<reference evidence="1" key="1">
    <citation type="submission" date="2022-04" db="EMBL/GenBank/DDBJ databases">
        <title>Chromosome-scale genome assembly of Holotrichia oblita Faldermann.</title>
        <authorList>
            <person name="Rongchong L."/>
        </authorList>
    </citation>
    <scope>NUCLEOTIDE SEQUENCE</scope>
    <source>
        <strain evidence="1">81SQS9</strain>
    </source>
</reference>
<protein>
    <submittedName>
        <fullName evidence="1">Voltage-dependent calcium channel gamma subunit</fullName>
    </submittedName>
</protein>
<proteinExistence type="predicted"/>
<evidence type="ECO:0000313" key="2">
    <source>
        <dbReference type="Proteomes" id="UP001056778"/>
    </source>
</evidence>
<evidence type="ECO:0000313" key="1">
    <source>
        <dbReference type="EMBL" id="KAI4456801.1"/>
    </source>
</evidence>
<dbReference type="EMBL" id="CM043022">
    <property type="protein sequence ID" value="KAI4456801.1"/>
    <property type="molecule type" value="Genomic_DNA"/>
</dbReference>
<keyword evidence="2" id="KW-1185">Reference proteome</keyword>
<organism evidence="1 2">
    <name type="scientific">Holotrichia oblita</name>
    <name type="common">Chafer beetle</name>
    <dbReference type="NCBI Taxonomy" id="644536"/>
    <lineage>
        <taxon>Eukaryota</taxon>
        <taxon>Metazoa</taxon>
        <taxon>Ecdysozoa</taxon>
        <taxon>Arthropoda</taxon>
        <taxon>Hexapoda</taxon>
        <taxon>Insecta</taxon>
        <taxon>Pterygota</taxon>
        <taxon>Neoptera</taxon>
        <taxon>Endopterygota</taxon>
        <taxon>Coleoptera</taxon>
        <taxon>Polyphaga</taxon>
        <taxon>Scarabaeiformia</taxon>
        <taxon>Scarabaeidae</taxon>
        <taxon>Melolonthinae</taxon>
        <taxon>Holotrichia</taxon>
    </lineage>
</organism>
<name>A0ACB9SQB8_HOLOL</name>